<proteinExistence type="predicted"/>
<protein>
    <submittedName>
        <fullName evidence="1">Uncharacterized protein</fullName>
    </submittedName>
</protein>
<sequence>MSNTIIHTLPTYYDIYNSYRESRPICNQTFSLMKNSSLIERHTKSWMVVGHMLKSFIIRSAQQEETFYRIWYTLKSE</sequence>
<dbReference type="Proteomes" id="UP001189122">
    <property type="component" value="Unassembled WGS sequence"/>
</dbReference>
<organism evidence="1 2">
    <name type="scientific">Spirodela intermedia</name>
    <name type="common">Intermediate duckweed</name>
    <dbReference type="NCBI Taxonomy" id="51605"/>
    <lineage>
        <taxon>Eukaryota</taxon>
        <taxon>Viridiplantae</taxon>
        <taxon>Streptophyta</taxon>
        <taxon>Embryophyta</taxon>
        <taxon>Tracheophyta</taxon>
        <taxon>Spermatophyta</taxon>
        <taxon>Magnoliopsida</taxon>
        <taxon>Liliopsida</taxon>
        <taxon>Araceae</taxon>
        <taxon>Lemnoideae</taxon>
        <taxon>Spirodela</taxon>
    </lineage>
</organism>
<name>A0ABN7ECI9_SPIIN</name>
<accession>A0ABN7ECI9</accession>
<dbReference type="EMBL" id="CACRZD030000311">
    <property type="protein sequence ID" value="CAA6675436.1"/>
    <property type="molecule type" value="Genomic_DNA"/>
</dbReference>
<evidence type="ECO:0000313" key="2">
    <source>
        <dbReference type="Proteomes" id="UP001189122"/>
    </source>
</evidence>
<evidence type="ECO:0000313" key="1">
    <source>
        <dbReference type="EMBL" id="CAA6675436.1"/>
    </source>
</evidence>
<gene>
    <name evidence="1" type="ORF">SI7747_UN021778</name>
</gene>
<keyword evidence="2" id="KW-1185">Reference proteome</keyword>
<comment type="caution">
    <text evidence="1">The sequence shown here is derived from an EMBL/GenBank/DDBJ whole genome shotgun (WGS) entry which is preliminary data.</text>
</comment>
<reference evidence="2" key="1">
    <citation type="journal article" date="2020" name="Sci. Rep.">
        <title>Chromosome-scale genome assembly for the duckweed Spirodela intermedia, integrating cytogenetic maps, PacBio and Oxford Nanopore libraries.</title>
        <authorList>
            <person name="Hoang P.T.N."/>
            <person name="Fiebig A."/>
            <person name="Novak P."/>
            <person name="Macas J."/>
            <person name="Cao H.X."/>
            <person name="Stepanenko A."/>
            <person name="Chen G."/>
            <person name="Borisjuk N."/>
            <person name="Scholz U."/>
            <person name="Schubert I."/>
        </authorList>
    </citation>
    <scope>NUCLEOTIDE SEQUENCE [LARGE SCALE GENOMIC DNA]</scope>
</reference>